<name>A0ABX4HUU2_9BACI</name>
<evidence type="ECO:0000256" key="5">
    <source>
        <dbReference type="ARBA" id="ARBA00022505"/>
    </source>
</evidence>
<comment type="function">
    <text evidence="10">Part of the binding-protein-dependent transport system for molybdenum; probably responsible for the translocation of the substrate across the membrane.</text>
</comment>
<dbReference type="PROSITE" id="PS50928">
    <property type="entry name" value="ABC_TM1"/>
    <property type="match status" value="1"/>
</dbReference>
<evidence type="ECO:0000256" key="6">
    <source>
        <dbReference type="ARBA" id="ARBA00022692"/>
    </source>
</evidence>
<gene>
    <name evidence="12" type="primary">modB</name>
    <name evidence="12" type="ORF">CKW00_00725</name>
</gene>
<dbReference type="PANTHER" id="PTHR30183:SF3">
    <property type="entry name" value="MOLYBDENUM TRANSPORT SYSTEM PERMEASE PROTEIN MODB"/>
    <property type="match status" value="1"/>
</dbReference>
<evidence type="ECO:0000256" key="1">
    <source>
        <dbReference type="ARBA" id="ARBA00004651"/>
    </source>
</evidence>
<evidence type="ECO:0000256" key="10">
    <source>
        <dbReference type="RuleBase" id="RU365097"/>
    </source>
</evidence>
<dbReference type="NCBIfam" id="TIGR02141">
    <property type="entry name" value="modB_ABC"/>
    <property type="match status" value="1"/>
</dbReference>
<dbReference type="CDD" id="cd06261">
    <property type="entry name" value="TM_PBP2"/>
    <property type="match status" value="1"/>
</dbReference>
<feature type="transmembrane region" description="Helical" evidence="9">
    <location>
        <begin position="193"/>
        <end position="211"/>
    </location>
</feature>
<sequence>MAEWWTPVGLSLRVSVLSTLLVIITGTWAAFRMKKKAWKKRSWVEPFFMLPMVLPPTVLGFGLVYLFGRNGPLGQMLGLVDMHIYFSLSGAVLASAVVSFPLMYQSAKAAFQKVEDGYIHAARTLGTSEKKIFFSVILPLAWPGLAAGGLLSFARGIGEFGATLMIAGYIPGKTDTLPIAIYFAVETGEWAKAFGWTSLLLILGVTVIYTLNRITPGEGER</sequence>
<evidence type="ECO:0000256" key="3">
    <source>
        <dbReference type="ARBA" id="ARBA00022448"/>
    </source>
</evidence>
<dbReference type="InterPro" id="IPR000515">
    <property type="entry name" value="MetI-like"/>
</dbReference>
<evidence type="ECO:0000313" key="12">
    <source>
        <dbReference type="EMBL" id="PBB07011.1"/>
    </source>
</evidence>
<comment type="caution">
    <text evidence="12">The sequence shown here is derived from an EMBL/GenBank/DDBJ whole genome shotgun (WGS) entry which is preliminary data.</text>
</comment>
<dbReference type="EMBL" id="NSGH01000001">
    <property type="protein sequence ID" value="PBB07011.1"/>
    <property type="molecule type" value="Genomic_DNA"/>
</dbReference>
<keyword evidence="13" id="KW-1185">Reference proteome</keyword>
<feature type="transmembrane region" description="Helical" evidence="9">
    <location>
        <begin position="43"/>
        <end position="64"/>
    </location>
</feature>
<reference evidence="12 13" key="1">
    <citation type="submission" date="2017-08" db="EMBL/GenBank/DDBJ databases">
        <title>Salimicrobium alkalisoli sp. nov., isolated from saline alkaline soil.</title>
        <authorList>
            <person name="Zhang G."/>
            <person name="Xiong Q."/>
        </authorList>
    </citation>
    <scope>NUCLEOTIDE SEQUENCE [LARGE SCALE GENOMIC DNA]</scope>
    <source>
        <strain evidence="12 13">WN024</strain>
    </source>
</reference>
<dbReference type="Pfam" id="PF00528">
    <property type="entry name" value="BPD_transp_1"/>
    <property type="match status" value="1"/>
</dbReference>
<keyword evidence="5 10" id="KW-0500">Molybdenum</keyword>
<dbReference type="InterPro" id="IPR035906">
    <property type="entry name" value="MetI-like_sf"/>
</dbReference>
<dbReference type="PANTHER" id="PTHR30183">
    <property type="entry name" value="MOLYBDENUM TRANSPORT SYSTEM PERMEASE PROTEIN MODB"/>
    <property type="match status" value="1"/>
</dbReference>
<dbReference type="InterPro" id="IPR011867">
    <property type="entry name" value="ModB_ABC"/>
</dbReference>
<feature type="domain" description="ABC transmembrane type-1" evidence="11">
    <location>
        <begin position="8"/>
        <end position="211"/>
    </location>
</feature>
<feature type="transmembrane region" description="Helical" evidence="9">
    <location>
        <begin position="84"/>
        <end position="104"/>
    </location>
</feature>
<proteinExistence type="inferred from homology"/>
<comment type="subcellular location">
    <subcellularLocation>
        <location evidence="1 9">Cell membrane</location>
        <topology evidence="1 9">Multi-pass membrane protein</topology>
    </subcellularLocation>
</comment>
<dbReference type="Proteomes" id="UP000217561">
    <property type="component" value="Unassembled WGS sequence"/>
</dbReference>
<evidence type="ECO:0000256" key="8">
    <source>
        <dbReference type="ARBA" id="ARBA00023136"/>
    </source>
</evidence>
<evidence type="ECO:0000259" key="11">
    <source>
        <dbReference type="PROSITE" id="PS50928"/>
    </source>
</evidence>
<keyword evidence="7 9" id="KW-1133">Transmembrane helix</keyword>
<keyword evidence="6 9" id="KW-0812">Transmembrane</keyword>
<keyword evidence="4 10" id="KW-1003">Cell membrane</keyword>
<dbReference type="Gene3D" id="1.10.3720.10">
    <property type="entry name" value="MetI-like"/>
    <property type="match status" value="1"/>
</dbReference>
<feature type="transmembrane region" description="Helical" evidence="9">
    <location>
        <begin position="12"/>
        <end position="31"/>
    </location>
</feature>
<comment type="similarity">
    <text evidence="2 10">Belongs to the binding-protein-dependent transport system permease family. CysTW subfamily.</text>
</comment>
<evidence type="ECO:0000256" key="2">
    <source>
        <dbReference type="ARBA" id="ARBA00007069"/>
    </source>
</evidence>
<feature type="transmembrane region" description="Helical" evidence="9">
    <location>
        <begin position="132"/>
        <end position="154"/>
    </location>
</feature>
<keyword evidence="8 9" id="KW-0472">Membrane</keyword>
<accession>A0ABX4HUU2</accession>
<dbReference type="SUPFAM" id="SSF161098">
    <property type="entry name" value="MetI-like"/>
    <property type="match status" value="1"/>
</dbReference>
<evidence type="ECO:0000313" key="13">
    <source>
        <dbReference type="Proteomes" id="UP000217561"/>
    </source>
</evidence>
<protein>
    <recommendedName>
        <fullName evidence="10">Molybdenum transport system permease</fullName>
    </recommendedName>
</protein>
<evidence type="ECO:0000256" key="9">
    <source>
        <dbReference type="RuleBase" id="RU363032"/>
    </source>
</evidence>
<dbReference type="RefSeq" id="WP_095820926.1">
    <property type="nucleotide sequence ID" value="NZ_NSGH01000001.1"/>
</dbReference>
<keyword evidence="3 9" id="KW-0813">Transport</keyword>
<organism evidence="12 13">
    <name type="scientific">Salimicrobium humidisoli</name>
    <dbReference type="NCBI Taxonomy" id="2029857"/>
    <lineage>
        <taxon>Bacteria</taxon>
        <taxon>Bacillati</taxon>
        <taxon>Bacillota</taxon>
        <taxon>Bacilli</taxon>
        <taxon>Bacillales</taxon>
        <taxon>Bacillaceae</taxon>
        <taxon>Salimicrobium</taxon>
    </lineage>
</organism>
<evidence type="ECO:0000256" key="4">
    <source>
        <dbReference type="ARBA" id="ARBA00022475"/>
    </source>
</evidence>
<evidence type="ECO:0000256" key="7">
    <source>
        <dbReference type="ARBA" id="ARBA00022989"/>
    </source>
</evidence>